<dbReference type="AlphaFoldDB" id="A0A8J8WJF8"/>
<name>A0A8J8WJF8_9EURO</name>
<feature type="compositionally biased region" description="Polar residues" evidence="1">
    <location>
        <begin position="82"/>
        <end position="95"/>
    </location>
</feature>
<feature type="compositionally biased region" description="Low complexity" evidence="1">
    <location>
        <begin position="229"/>
        <end position="247"/>
    </location>
</feature>
<evidence type="ECO:0000313" key="2">
    <source>
        <dbReference type="EMBL" id="KAF7718707.1"/>
    </source>
</evidence>
<accession>A0A8J8WJF8</accession>
<feature type="compositionally biased region" description="Polar residues" evidence="1">
    <location>
        <begin position="509"/>
        <end position="525"/>
    </location>
</feature>
<feature type="region of interest" description="Disordered" evidence="1">
    <location>
        <begin position="359"/>
        <end position="403"/>
    </location>
</feature>
<feature type="region of interest" description="Disordered" evidence="1">
    <location>
        <begin position="1"/>
        <end position="20"/>
    </location>
</feature>
<feature type="region of interest" description="Disordered" evidence="1">
    <location>
        <begin position="506"/>
        <end position="549"/>
    </location>
</feature>
<keyword evidence="3" id="KW-1185">Reference proteome</keyword>
<gene>
    <name evidence="2" type="ORF">PECM_001126</name>
</gene>
<feature type="region of interest" description="Disordered" evidence="1">
    <location>
        <begin position="227"/>
        <end position="267"/>
    </location>
</feature>
<protein>
    <submittedName>
        <fullName evidence="2">Uncharacterized protein</fullName>
    </submittedName>
</protein>
<organism evidence="2 3">
    <name type="scientific">Penicillium ucsense</name>
    <dbReference type="NCBI Taxonomy" id="2839758"/>
    <lineage>
        <taxon>Eukaryota</taxon>
        <taxon>Fungi</taxon>
        <taxon>Dikarya</taxon>
        <taxon>Ascomycota</taxon>
        <taxon>Pezizomycotina</taxon>
        <taxon>Eurotiomycetes</taxon>
        <taxon>Eurotiomycetidae</taxon>
        <taxon>Eurotiales</taxon>
        <taxon>Aspergillaceae</taxon>
        <taxon>Penicillium</taxon>
    </lineage>
</organism>
<proteinExistence type="predicted"/>
<feature type="compositionally biased region" description="Polar residues" evidence="1">
    <location>
        <begin position="536"/>
        <end position="549"/>
    </location>
</feature>
<comment type="caution">
    <text evidence="2">The sequence shown here is derived from an EMBL/GenBank/DDBJ whole genome shotgun (WGS) entry which is preliminary data.</text>
</comment>
<feature type="compositionally biased region" description="Basic and acidic residues" evidence="1">
    <location>
        <begin position="255"/>
        <end position="267"/>
    </location>
</feature>
<dbReference type="OrthoDB" id="9977870at2759"/>
<feature type="compositionally biased region" description="Low complexity" evidence="1">
    <location>
        <begin position="377"/>
        <end position="392"/>
    </location>
</feature>
<evidence type="ECO:0000256" key="1">
    <source>
        <dbReference type="SAM" id="MobiDB-lite"/>
    </source>
</evidence>
<reference evidence="2" key="1">
    <citation type="journal article" date="2020" name="Front. Microbiol.">
        <title>Gene regulatory networks of Penicillium echinulatum 2HH and Penicillium oxalicum 114-2 inferred by a computational biology approach.</title>
        <authorList>
            <person name="Lenz A.R."/>
            <person name="Galan-Vasquez E."/>
            <person name="Balbinot E."/>
            <person name="De Abreu F.P."/>
            <person name="De Oliveira N.S."/>
            <person name="Da Rosa L.O."/>
            <person name="De Avila E Silva S."/>
            <person name="Camassola M."/>
            <person name="Dillon A.J.P."/>
            <person name="Perez-Rueda E."/>
        </authorList>
    </citation>
    <scope>NUCLEOTIDE SEQUENCE</scope>
    <source>
        <strain evidence="2">S1M29</strain>
    </source>
</reference>
<feature type="region of interest" description="Disordered" evidence="1">
    <location>
        <begin position="75"/>
        <end position="96"/>
    </location>
</feature>
<dbReference type="Proteomes" id="UP000631181">
    <property type="component" value="Unassembled WGS sequence"/>
</dbReference>
<evidence type="ECO:0000313" key="3">
    <source>
        <dbReference type="Proteomes" id="UP000631181"/>
    </source>
</evidence>
<dbReference type="EMBL" id="WIWV01000012">
    <property type="protein sequence ID" value="KAF7718707.1"/>
    <property type="molecule type" value="Genomic_DNA"/>
</dbReference>
<sequence>MHPTQVANVGGAPPVLDKDQYREEVLGLSGEAEEARAQQLLDDARALGLKVPEIEVSAPLAASMASGLVDLSSPVLSSGSSATDQNSIGDGSITPSLDPLSSARLNEVVSSLSDVTIASDQVKAGSTRSLASLSTRPTSYCSSESRAVLGNAGSSSGTFSPSHRHSMLSFASVDKKEKRRHSLKNAIGRIYFRKKRTPSSVILPPDAHIVVSKGEGGVVDHVFIETRPGRSSTSPDGDSGSSSTVDSLPRLEIPIYDRESVQRSADEPRLAEMLERHQLERDRHVAFQETALRILRQRHQAAISTRQSENERVEEDMREKNLDHAARMEERQLVVEMEQQRDFDRAKQNSRTRIKHMEGYFRNASPPPSSSPATQHSSESFSGSESTTPPTRRFTRQQKEQLERQYRDHEMMDALHEARIKVLRERQELRLQEAMARMERELHQMCAENSKSITAMQADHRREESSLIQALDSQKIALRHRWNLEEAILRKQLEIENGQVYGPLPPISFSGTHTNAIDPASNSKGTPAPATHRDSQPTQEDTTSPTVEV</sequence>